<reference evidence="2 3" key="1">
    <citation type="submission" date="2017-06" db="EMBL/GenBank/DDBJ databases">
        <title>Comparative genomic analysis of Ambrosia Fusariam Clade fungi.</title>
        <authorList>
            <person name="Stajich J.E."/>
            <person name="Carrillo J."/>
            <person name="Kijimoto T."/>
            <person name="Eskalen A."/>
            <person name="O'Donnell K."/>
            <person name="Kasson M."/>
        </authorList>
    </citation>
    <scope>NUCLEOTIDE SEQUENCE [LARGE SCALE GENOMIC DNA]</scope>
    <source>
        <strain evidence="2 3">NRRL62584</strain>
    </source>
</reference>
<evidence type="ECO:0000256" key="1">
    <source>
        <dbReference type="SAM" id="MobiDB-lite"/>
    </source>
</evidence>
<keyword evidence="3" id="KW-1185">Reference proteome</keyword>
<gene>
    <name evidence="2" type="ORF">CEP54_008082</name>
</gene>
<feature type="region of interest" description="Disordered" evidence="1">
    <location>
        <begin position="25"/>
        <end position="51"/>
    </location>
</feature>
<protein>
    <submittedName>
        <fullName evidence="2">Uncharacterized protein</fullName>
    </submittedName>
</protein>
<proteinExistence type="predicted"/>
<evidence type="ECO:0000313" key="3">
    <source>
        <dbReference type="Proteomes" id="UP000288168"/>
    </source>
</evidence>
<organism evidence="2 3">
    <name type="scientific">Fusarium duplospermum</name>
    <dbReference type="NCBI Taxonomy" id="1325734"/>
    <lineage>
        <taxon>Eukaryota</taxon>
        <taxon>Fungi</taxon>
        <taxon>Dikarya</taxon>
        <taxon>Ascomycota</taxon>
        <taxon>Pezizomycotina</taxon>
        <taxon>Sordariomycetes</taxon>
        <taxon>Hypocreomycetidae</taxon>
        <taxon>Hypocreales</taxon>
        <taxon>Nectriaceae</taxon>
        <taxon>Fusarium</taxon>
        <taxon>Fusarium solani species complex</taxon>
    </lineage>
</organism>
<dbReference type="EMBL" id="NKCI01000078">
    <property type="protein sequence ID" value="RSL57869.1"/>
    <property type="molecule type" value="Genomic_DNA"/>
</dbReference>
<sequence>MRDPALFSSGVKQVTGRETVAPFHFQRATARSRLSPEPIPKPGDLRVTEDGKEGLTGVWESQRSIEAACSLRMEESLNAFIPFPTKQNSQTPRCLIQWTIRTLQKQAGIPQGLPGPLDPLKDG</sequence>
<dbReference type="Proteomes" id="UP000288168">
    <property type="component" value="Unassembled WGS sequence"/>
</dbReference>
<name>A0A428PY05_9HYPO</name>
<accession>A0A428PY05</accession>
<comment type="caution">
    <text evidence="2">The sequence shown here is derived from an EMBL/GenBank/DDBJ whole genome shotgun (WGS) entry which is preliminary data.</text>
</comment>
<dbReference type="AlphaFoldDB" id="A0A428PY05"/>
<evidence type="ECO:0000313" key="2">
    <source>
        <dbReference type="EMBL" id="RSL57869.1"/>
    </source>
</evidence>